<gene>
    <name evidence="2" type="ORF">YK48G_22120</name>
</gene>
<evidence type="ECO:0000313" key="2">
    <source>
        <dbReference type="EMBL" id="GHP14787.1"/>
    </source>
</evidence>
<sequence length="119" mass="13576">MFVVTGYAYSKNGLLRYQVRDVKHKGKTAGKTGYITANREFVTNVYYGSMPKNRTIKVIAKNGVNAYRNTDLTAKVKNYNRNSLLKVKKLVKHRLTTRYQLTNGHYVTGNKKLVSQNGQ</sequence>
<evidence type="ECO:0000313" key="3">
    <source>
        <dbReference type="Proteomes" id="UP000604765"/>
    </source>
</evidence>
<proteinExistence type="predicted"/>
<keyword evidence="3" id="KW-1185">Reference proteome</keyword>
<dbReference type="Pfam" id="PF19087">
    <property type="entry name" value="DUF5776"/>
    <property type="match status" value="1"/>
</dbReference>
<protein>
    <recommendedName>
        <fullName evidence="1">DUF5776 domain-containing protein</fullName>
    </recommendedName>
</protein>
<feature type="domain" description="DUF5776" evidence="1">
    <location>
        <begin position="46"/>
        <end position="114"/>
    </location>
</feature>
<reference evidence="2 3" key="1">
    <citation type="journal article" date="2021" name="Int. J. Syst. Evol. Microbiol.">
        <title>Lentilactobacillus fungorum sp. nov., isolated from spent mushroom substrates.</title>
        <authorList>
            <person name="Tohno M."/>
            <person name="Tanizawa Y."/>
            <person name="Kojima Y."/>
            <person name="Sakamoto M."/>
            <person name="Ohkuma M."/>
            <person name="Kobayashi H."/>
        </authorList>
    </citation>
    <scope>NUCLEOTIDE SEQUENCE [LARGE SCALE GENOMIC DNA]</scope>
    <source>
        <strain evidence="2 3">YK48G</strain>
    </source>
</reference>
<comment type="caution">
    <text evidence="2">The sequence shown here is derived from an EMBL/GenBank/DDBJ whole genome shotgun (WGS) entry which is preliminary data.</text>
</comment>
<organism evidence="2 3">
    <name type="scientific">Lentilactobacillus fungorum</name>
    <dbReference type="NCBI Taxonomy" id="2201250"/>
    <lineage>
        <taxon>Bacteria</taxon>
        <taxon>Bacillati</taxon>
        <taxon>Bacillota</taxon>
        <taxon>Bacilli</taxon>
        <taxon>Lactobacillales</taxon>
        <taxon>Lactobacillaceae</taxon>
        <taxon>Lentilactobacillus</taxon>
    </lineage>
</organism>
<evidence type="ECO:0000259" key="1">
    <source>
        <dbReference type="Pfam" id="PF19087"/>
    </source>
</evidence>
<dbReference type="RefSeq" id="WP_203630771.1">
    <property type="nucleotide sequence ID" value="NZ_BNJR01000017.1"/>
</dbReference>
<accession>A0ABQ3W2U0</accession>
<name>A0ABQ3W2U0_9LACO</name>
<dbReference type="InterPro" id="IPR044081">
    <property type="entry name" value="DUF5776"/>
</dbReference>
<dbReference type="Proteomes" id="UP000604765">
    <property type="component" value="Unassembled WGS sequence"/>
</dbReference>
<dbReference type="EMBL" id="BNJR01000017">
    <property type="protein sequence ID" value="GHP14787.1"/>
    <property type="molecule type" value="Genomic_DNA"/>
</dbReference>